<dbReference type="OrthoDB" id="9789238at2"/>
<dbReference type="SMART" id="SM00388">
    <property type="entry name" value="HisKA"/>
    <property type="match status" value="1"/>
</dbReference>
<organism evidence="13 14">
    <name type="scientific">Sphingomonas crocodyli</name>
    <dbReference type="NCBI Taxonomy" id="1979270"/>
    <lineage>
        <taxon>Bacteria</taxon>
        <taxon>Pseudomonadati</taxon>
        <taxon>Pseudomonadota</taxon>
        <taxon>Alphaproteobacteria</taxon>
        <taxon>Sphingomonadales</taxon>
        <taxon>Sphingomonadaceae</taxon>
        <taxon>Sphingomonas</taxon>
    </lineage>
</organism>
<dbReference type="PRINTS" id="PR00344">
    <property type="entry name" value="BCTRLSENSOR"/>
</dbReference>
<dbReference type="InterPro" id="IPR004358">
    <property type="entry name" value="Sig_transdc_His_kin-like_C"/>
</dbReference>
<dbReference type="SMART" id="SM00091">
    <property type="entry name" value="PAS"/>
    <property type="match status" value="2"/>
</dbReference>
<dbReference type="InterPro" id="IPR036097">
    <property type="entry name" value="HisK_dim/P_sf"/>
</dbReference>
<dbReference type="Pfam" id="PF00989">
    <property type="entry name" value="PAS"/>
    <property type="match status" value="1"/>
</dbReference>
<keyword evidence="9" id="KW-0812">Transmembrane</keyword>
<dbReference type="PANTHER" id="PTHR43065:SF46">
    <property type="entry name" value="C4-DICARBOXYLATE TRANSPORT SENSOR PROTEIN DCTB"/>
    <property type="match status" value="1"/>
</dbReference>
<feature type="transmembrane region" description="Helical" evidence="9">
    <location>
        <begin position="173"/>
        <end position="193"/>
    </location>
</feature>
<gene>
    <name evidence="13" type="ORF">EOD43_02065</name>
</gene>
<dbReference type="Pfam" id="PF02518">
    <property type="entry name" value="HATPase_c"/>
    <property type="match status" value="1"/>
</dbReference>
<keyword evidence="4" id="KW-0808">Transferase</keyword>
<keyword evidence="8" id="KW-0902">Two-component regulatory system</keyword>
<dbReference type="InterPro" id="IPR005467">
    <property type="entry name" value="His_kinase_dom"/>
</dbReference>
<evidence type="ECO:0000256" key="9">
    <source>
        <dbReference type="SAM" id="Phobius"/>
    </source>
</evidence>
<evidence type="ECO:0000256" key="3">
    <source>
        <dbReference type="ARBA" id="ARBA00022553"/>
    </source>
</evidence>
<feature type="transmembrane region" description="Helical" evidence="9">
    <location>
        <begin position="214"/>
        <end position="235"/>
    </location>
</feature>
<dbReference type="PROSITE" id="PS50112">
    <property type="entry name" value="PAS"/>
    <property type="match status" value="2"/>
</dbReference>
<dbReference type="GO" id="GO:0000155">
    <property type="term" value="F:phosphorelay sensor kinase activity"/>
    <property type="evidence" value="ECO:0007669"/>
    <property type="project" value="InterPro"/>
</dbReference>
<dbReference type="SMART" id="SM00387">
    <property type="entry name" value="HATPase_c"/>
    <property type="match status" value="1"/>
</dbReference>
<accession>A0A437M4S3</accession>
<dbReference type="AlphaFoldDB" id="A0A437M4S3"/>
<evidence type="ECO:0000259" key="10">
    <source>
        <dbReference type="PROSITE" id="PS50109"/>
    </source>
</evidence>
<evidence type="ECO:0000256" key="1">
    <source>
        <dbReference type="ARBA" id="ARBA00000085"/>
    </source>
</evidence>
<dbReference type="SUPFAM" id="SSF47384">
    <property type="entry name" value="Homodimeric domain of signal transducing histidine kinase"/>
    <property type="match status" value="1"/>
</dbReference>
<evidence type="ECO:0000259" key="12">
    <source>
        <dbReference type="PROSITE" id="PS50113"/>
    </source>
</evidence>
<dbReference type="InterPro" id="IPR013767">
    <property type="entry name" value="PAS_fold"/>
</dbReference>
<feature type="transmembrane region" description="Helical" evidence="9">
    <location>
        <begin position="247"/>
        <end position="265"/>
    </location>
</feature>
<dbReference type="InterPro" id="IPR000700">
    <property type="entry name" value="PAS-assoc_C"/>
</dbReference>
<reference evidence="13 14" key="1">
    <citation type="submission" date="2019-01" db="EMBL/GenBank/DDBJ databases">
        <authorList>
            <person name="Chen W.-M."/>
        </authorList>
    </citation>
    <scope>NUCLEOTIDE SEQUENCE [LARGE SCALE GENOMIC DNA]</scope>
    <source>
        <strain evidence="13 14">CCP-7</strain>
    </source>
</reference>
<evidence type="ECO:0000313" key="13">
    <source>
        <dbReference type="EMBL" id="RVT92730.1"/>
    </source>
</evidence>
<name>A0A437M4S3_9SPHN</name>
<dbReference type="Gene3D" id="3.30.450.20">
    <property type="entry name" value="PAS domain"/>
    <property type="match status" value="3"/>
</dbReference>
<protein>
    <recommendedName>
        <fullName evidence="2">histidine kinase</fullName>
        <ecNumber evidence="2">2.7.13.3</ecNumber>
    </recommendedName>
</protein>
<feature type="transmembrane region" description="Helical" evidence="9">
    <location>
        <begin position="140"/>
        <end position="161"/>
    </location>
</feature>
<dbReference type="Pfam" id="PF00512">
    <property type="entry name" value="HisKA"/>
    <property type="match status" value="1"/>
</dbReference>
<dbReference type="GO" id="GO:0006355">
    <property type="term" value="P:regulation of DNA-templated transcription"/>
    <property type="evidence" value="ECO:0007669"/>
    <property type="project" value="InterPro"/>
</dbReference>
<dbReference type="PROSITE" id="PS50113">
    <property type="entry name" value="PAC"/>
    <property type="match status" value="1"/>
</dbReference>
<evidence type="ECO:0000256" key="7">
    <source>
        <dbReference type="ARBA" id="ARBA00022840"/>
    </source>
</evidence>
<keyword evidence="14" id="KW-1185">Reference proteome</keyword>
<evidence type="ECO:0000256" key="2">
    <source>
        <dbReference type="ARBA" id="ARBA00012438"/>
    </source>
</evidence>
<keyword evidence="9" id="KW-1133">Transmembrane helix</keyword>
<dbReference type="EC" id="2.7.13.3" evidence="2"/>
<dbReference type="Pfam" id="PF13426">
    <property type="entry name" value="PAS_9"/>
    <property type="match status" value="1"/>
</dbReference>
<feature type="transmembrane region" description="Helical" evidence="9">
    <location>
        <begin position="69"/>
        <end position="90"/>
    </location>
</feature>
<dbReference type="Proteomes" id="UP000282971">
    <property type="component" value="Unassembled WGS sequence"/>
</dbReference>
<dbReference type="Gene3D" id="1.10.287.130">
    <property type="match status" value="1"/>
</dbReference>
<evidence type="ECO:0000256" key="5">
    <source>
        <dbReference type="ARBA" id="ARBA00022741"/>
    </source>
</evidence>
<dbReference type="CDD" id="cd00130">
    <property type="entry name" value="PAS"/>
    <property type="match status" value="2"/>
</dbReference>
<evidence type="ECO:0000313" key="14">
    <source>
        <dbReference type="Proteomes" id="UP000282971"/>
    </source>
</evidence>
<evidence type="ECO:0000256" key="8">
    <source>
        <dbReference type="ARBA" id="ARBA00023012"/>
    </source>
</evidence>
<keyword evidence="6" id="KW-0418">Kinase</keyword>
<comment type="caution">
    <text evidence="13">The sequence shown here is derived from an EMBL/GenBank/DDBJ whole genome shotgun (WGS) entry which is preliminary data.</text>
</comment>
<dbReference type="RefSeq" id="WP_127740627.1">
    <property type="nucleotide sequence ID" value="NZ_SACN01000001.1"/>
</dbReference>
<dbReference type="EMBL" id="SACN01000001">
    <property type="protein sequence ID" value="RVT92730.1"/>
    <property type="molecule type" value="Genomic_DNA"/>
</dbReference>
<dbReference type="NCBIfam" id="TIGR00229">
    <property type="entry name" value="sensory_box"/>
    <property type="match status" value="2"/>
</dbReference>
<evidence type="ECO:0000259" key="11">
    <source>
        <dbReference type="PROSITE" id="PS50112"/>
    </source>
</evidence>
<dbReference type="InterPro" id="IPR035965">
    <property type="entry name" value="PAS-like_dom_sf"/>
</dbReference>
<feature type="domain" description="Histidine kinase" evidence="10">
    <location>
        <begin position="657"/>
        <end position="872"/>
    </location>
</feature>
<evidence type="ECO:0000256" key="4">
    <source>
        <dbReference type="ARBA" id="ARBA00022679"/>
    </source>
</evidence>
<feature type="domain" description="PAS" evidence="11">
    <location>
        <begin position="513"/>
        <end position="557"/>
    </location>
</feature>
<feature type="transmembrane region" description="Helical" evidence="9">
    <location>
        <begin position="39"/>
        <end position="57"/>
    </location>
</feature>
<keyword evidence="5" id="KW-0547">Nucleotide-binding</keyword>
<dbReference type="InterPro" id="IPR003594">
    <property type="entry name" value="HATPase_dom"/>
</dbReference>
<dbReference type="InterPro" id="IPR036890">
    <property type="entry name" value="HATPase_C_sf"/>
</dbReference>
<keyword evidence="7" id="KW-0067">ATP-binding</keyword>
<dbReference type="PANTHER" id="PTHR43065">
    <property type="entry name" value="SENSOR HISTIDINE KINASE"/>
    <property type="match status" value="1"/>
</dbReference>
<dbReference type="InterPro" id="IPR003661">
    <property type="entry name" value="HisK_dim/P_dom"/>
</dbReference>
<feature type="domain" description="PAS" evidence="11">
    <location>
        <begin position="274"/>
        <end position="317"/>
    </location>
</feature>
<dbReference type="GO" id="GO:0005524">
    <property type="term" value="F:ATP binding"/>
    <property type="evidence" value="ECO:0007669"/>
    <property type="project" value="UniProtKB-KW"/>
</dbReference>
<keyword evidence="3" id="KW-0597">Phosphoprotein</keyword>
<dbReference type="SUPFAM" id="SSF55785">
    <property type="entry name" value="PYP-like sensor domain (PAS domain)"/>
    <property type="match status" value="3"/>
</dbReference>
<proteinExistence type="predicted"/>
<comment type="catalytic activity">
    <reaction evidence="1">
        <text>ATP + protein L-histidine = ADP + protein N-phospho-L-histidine.</text>
        <dbReference type="EC" id="2.7.13.3"/>
    </reaction>
</comment>
<evidence type="ECO:0000256" key="6">
    <source>
        <dbReference type="ARBA" id="ARBA00022777"/>
    </source>
</evidence>
<dbReference type="SUPFAM" id="SSF55874">
    <property type="entry name" value="ATPase domain of HSP90 chaperone/DNA topoisomerase II/histidine kinase"/>
    <property type="match status" value="1"/>
</dbReference>
<dbReference type="CDD" id="cd00082">
    <property type="entry name" value="HisKA"/>
    <property type="match status" value="1"/>
</dbReference>
<dbReference type="PROSITE" id="PS50109">
    <property type="entry name" value="HIS_KIN"/>
    <property type="match status" value="1"/>
</dbReference>
<feature type="domain" description="PAC" evidence="12">
    <location>
        <begin position="451"/>
        <end position="512"/>
    </location>
</feature>
<sequence>MAARLAAAASGVCLLLGATVLIGWMAGEPRLTTLGVSRLAMPPIVAASAVALSAGLIARLMGAPLAARLLTILGALFACLPAIAPIVQIASPVDHFLNTLFPSPDPPRLATTRIAVTLILLMLAAASWPDSGRGGWPAKVAVVLATIALLFSATIAIGHLIGIEAAELGPRTLLLSVPGALIASTLAGAILIWRHGDGWPGYFAIDAETAAIEGWHLPGIILMVAFAQILLHAAARMAKLHPAMIDAAVVVLNVAIATAIVGRAAERSARNRAERDALVDTIDLAPVLVVDQGGVIRYWSHGCTEIYGWSAEDAVGQRRDELLACVSVPNGDGIEEERIELHRDGHELVILSRGRPVAVSDQGPATVIALTDITARRAAESAVQLRDQAIAITEARLATAVAVQGIFIYEYDLVAGHLRWSTGDQTLFRGSLGRDGNPRRLSHQVADILGRAIEQRQVRVHFNMPFEDEEGVARHAESWARIIYDDDGNALRVIGTYLDVTDRVVGEHALRAAEAEMRAILATMPDALVVCDEEGVIRSASAAADVLYGCEPGALIGMHIFDIDARPADGREKAQSMAELVGDERRWPGRITVCRLDGEDVPVLATVSETTVDDRQMFVISARDMRPAIDAEARLVRLRSQLDQVSRAGMMGELAAALAHEINQPLAAIVNFLGAADIMLAEDERHRPAIEAIRHASEQASRAGEIIRRLRAFITRGEIDMRPERIAPLAEEATALAMINRGSRDIRIRYAFEASNREVMCDRLQIQQVLVNLIRNGADAMAADGGAGRDLIVSSAMRDDAMLVLSVRDHGPGIDPTMYEQLFRPFATTKREGMGFGLSISRRIVEAHGGTLSVLPADGGGSVFQFTLPVAGSVGGTA</sequence>
<keyword evidence="9" id="KW-0472">Membrane</keyword>
<dbReference type="InterPro" id="IPR000014">
    <property type="entry name" value="PAS"/>
</dbReference>
<dbReference type="Gene3D" id="3.30.565.10">
    <property type="entry name" value="Histidine kinase-like ATPase, C-terminal domain"/>
    <property type="match status" value="1"/>
</dbReference>